<sequence length="149" mass="17475">MPKDPIQKKKILKHHQQQAYCTSRPAYRQGRKFTAIKAYTVNNESQHLYIYGVPQINLRKELKNLCARYGELDRTAVVQEVDTEVFTECFHVHFTNIQSARRAKRLLDQRSFYGGVLHVCYAPECESMLETKSKLDQRKMDVIKRLKNG</sequence>
<dbReference type="KEGG" id="dpa:109539952"/>
<dbReference type="SMART" id="SM00360">
    <property type="entry name" value="RRM"/>
    <property type="match status" value="1"/>
</dbReference>
<dbReference type="PROSITE" id="PS50102">
    <property type="entry name" value="RRM"/>
    <property type="match status" value="1"/>
</dbReference>
<evidence type="ECO:0000313" key="5">
    <source>
        <dbReference type="EMBL" id="ERL84845.1"/>
    </source>
</evidence>
<dbReference type="PANTHER" id="PTHR20957">
    <property type="entry name" value="RNA-BINDING PROTEIN 48"/>
    <property type="match status" value="1"/>
</dbReference>
<dbReference type="AlphaFoldDB" id="J3JWC6"/>
<reference evidence="4" key="1">
    <citation type="journal article" date="2012" name="Insect Biochem. Mol. Biol.">
        <title>Transcriptome and full-length cDNA resources for the mountain pine beetle, Dendroctonus ponderosae Hopkins, a major insect pest of pine forests.</title>
        <authorList>
            <person name="Keeling C.I."/>
            <person name="Henderson H."/>
            <person name="Li M."/>
            <person name="Yuen M."/>
            <person name="Clark E.L."/>
            <person name="Fraser J.D."/>
            <person name="Huber D.P."/>
            <person name="Liao N.Y."/>
            <person name="Roderick Docking T."/>
            <person name="Birol I."/>
            <person name="Chan S.K."/>
            <person name="Taylor G.A."/>
            <person name="Palmquist D."/>
            <person name="Jones S.J."/>
            <person name="Bohlmann J."/>
        </authorList>
    </citation>
    <scope>NUCLEOTIDE SEQUENCE</scope>
    <source>
        <tissue evidence="4">Midgut and adhering fatbody of emerged adults of both sexes after feeding on lodgepole pine for up to 64 h</tissue>
    </source>
</reference>
<dbReference type="OrthoDB" id="78358at2759"/>
<dbReference type="InterPro" id="IPR035979">
    <property type="entry name" value="RBD_domain_sf"/>
</dbReference>
<evidence type="ECO:0000259" key="3">
    <source>
        <dbReference type="PROSITE" id="PS50102"/>
    </source>
</evidence>
<dbReference type="GO" id="GO:0005654">
    <property type="term" value="C:nucleoplasm"/>
    <property type="evidence" value="ECO:0007669"/>
    <property type="project" value="TreeGrafter"/>
</dbReference>
<feature type="domain" description="RRM" evidence="3">
    <location>
        <begin position="46"/>
        <end position="124"/>
    </location>
</feature>
<dbReference type="EMBL" id="BT127544">
    <property type="protein sequence ID" value="AEE62506.1"/>
    <property type="molecule type" value="mRNA"/>
</dbReference>
<dbReference type="EMBL" id="KB631628">
    <property type="protein sequence ID" value="ERL84845.1"/>
    <property type="molecule type" value="Genomic_DNA"/>
</dbReference>
<proteinExistence type="evidence at transcript level"/>
<protein>
    <recommendedName>
        <fullName evidence="3">RRM domain-containing protein</fullName>
    </recommendedName>
</protein>
<gene>
    <name evidence="5" type="ORF">D910_02269</name>
</gene>
<evidence type="ECO:0000256" key="2">
    <source>
        <dbReference type="PROSITE-ProRule" id="PRU00176"/>
    </source>
</evidence>
<dbReference type="GO" id="GO:0003723">
    <property type="term" value="F:RNA binding"/>
    <property type="evidence" value="ECO:0007669"/>
    <property type="project" value="UniProtKB-UniRule"/>
</dbReference>
<organism evidence="4">
    <name type="scientific">Dendroctonus ponderosae</name>
    <name type="common">Mountain pine beetle</name>
    <dbReference type="NCBI Taxonomy" id="77166"/>
    <lineage>
        <taxon>Eukaryota</taxon>
        <taxon>Metazoa</taxon>
        <taxon>Ecdysozoa</taxon>
        <taxon>Arthropoda</taxon>
        <taxon>Hexapoda</taxon>
        <taxon>Insecta</taxon>
        <taxon>Pterygota</taxon>
        <taxon>Neoptera</taxon>
        <taxon>Endopterygota</taxon>
        <taxon>Coleoptera</taxon>
        <taxon>Polyphaga</taxon>
        <taxon>Cucujiformia</taxon>
        <taxon>Curculionidae</taxon>
        <taxon>Scolytinae</taxon>
        <taxon>Dendroctonus</taxon>
    </lineage>
</organism>
<dbReference type="InterPro" id="IPR000504">
    <property type="entry name" value="RRM_dom"/>
</dbReference>
<dbReference type="InterPro" id="IPR039599">
    <property type="entry name" value="RBM48"/>
</dbReference>
<evidence type="ECO:0000313" key="4">
    <source>
        <dbReference type="EMBL" id="AEE62506.1"/>
    </source>
</evidence>
<dbReference type="SUPFAM" id="SSF54928">
    <property type="entry name" value="RNA-binding domain, RBD"/>
    <property type="match status" value="1"/>
</dbReference>
<reference evidence="5 6" key="2">
    <citation type="journal article" date="2013" name="Genome Biol.">
        <title>Draft genome of the mountain pine beetle, Dendroctonus ponderosae Hopkins, a major forest pest.</title>
        <authorList>
            <person name="Keeling C.I."/>
            <person name="Yuen M.M."/>
            <person name="Liao N.Y."/>
            <person name="Docking T.R."/>
            <person name="Chan S.K."/>
            <person name="Taylor G.A."/>
            <person name="Palmquist D.L."/>
            <person name="Jackman S.D."/>
            <person name="Nguyen A."/>
            <person name="Li M."/>
            <person name="Henderson H."/>
            <person name="Janes J.K."/>
            <person name="Zhao Y."/>
            <person name="Pandoh P."/>
            <person name="Moore R."/>
            <person name="Sperling F.A."/>
            <person name="Huber D.P."/>
            <person name="Birol I."/>
            <person name="Jones S.J."/>
            <person name="Bohlmann J."/>
        </authorList>
    </citation>
    <scope>NUCLEOTIDE SEQUENCE</scope>
</reference>
<evidence type="ECO:0000313" key="6">
    <source>
        <dbReference type="Proteomes" id="UP000030742"/>
    </source>
</evidence>
<accession>J3JWC6</accession>
<dbReference type="InterPro" id="IPR012677">
    <property type="entry name" value="Nucleotide-bd_a/b_plait_sf"/>
</dbReference>
<keyword evidence="1 2" id="KW-0694">RNA-binding</keyword>
<evidence type="ECO:0000256" key="1">
    <source>
        <dbReference type="ARBA" id="ARBA00022884"/>
    </source>
</evidence>
<dbReference type="PANTHER" id="PTHR20957:SF0">
    <property type="entry name" value="RNA-BINDING PROTEIN 48"/>
    <property type="match status" value="1"/>
</dbReference>
<dbReference type="Proteomes" id="UP000030742">
    <property type="component" value="Unassembled WGS sequence"/>
</dbReference>
<dbReference type="HOGENOM" id="CLU_124051_0_0_1"/>
<dbReference type="Gene3D" id="3.30.70.330">
    <property type="match status" value="1"/>
</dbReference>
<dbReference type="STRING" id="77166.J3JWC6"/>
<name>J3JWC6_DENPD</name>